<gene>
    <name evidence="3" type="ORF">COCON_G00031440</name>
</gene>
<organism evidence="3 4">
    <name type="scientific">Conger conger</name>
    <name type="common">Conger eel</name>
    <name type="synonym">Muraena conger</name>
    <dbReference type="NCBI Taxonomy" id="82655"/>
    <lineage>
        <taxon>Eukaryota</taxon>
        <taxon>Metazoa</taxon>
        <taxon>Chordata</taxon>
        <taxon>Craniata</taxon>
        <taxon>Vertebrata</taxon>
        <taxon>Euteleostomi</taxon>
        <taxon>Actinopterygii</taxon>
        <taxon>Neopterygii</taxon>
        <taxon>Teleostei</taxon>
        <taxon>Anguilliformes</taxon>
        <taxon>Congridae</taxon>
        <taxon>Conger</taxon>
    </lineage>
</organism>
<dbReference type="OrthoDB" id="10251741at2759"/>
<dbReference type="PANTHER" id="PTHR47822">
    <property type="entry name" value="CARBOHYDRATE BINDING DOMAIN CONTAINING PROTEIN"/>
    <property type="match status" value="1"/>
</dbReference>
<dbReference type="Gene3D" id="2.130.10.10">
    <property type="entry name" value="YVTN repeat-like/Quinoprotein amine dehydrogenase"/>
    <property type="match status" value="2"/>
</dbReference>
<evidence type="ECO:0000313" key="3">
    <source>
        <dbReference type="EMBL" id="KAJ8284294.1"/>
    </source>
</evidence>
<evidence type="ECO:0000256" key="1">
    <source>
        <dbReference type="PROSITE-ProRule" id="PRU00221"/>
    </source>
</evidence>
<proteinExistence type="predicted"/>
<dbReference type="EMBL" id="JAFJMO010000002">
    <property type="protein sequence ID" value="KAJ8284294.1"/>
    <property type="molecule type" value="Genomic_DNA"/>
</dbReference>
<comment type="caution">
    <text evidence="3">The sequence shown here is derived from an EMBL/GenBank/DDBJ whole genome shotgun (WGS) entry which is preliminary data.</text>
</comment>
<dbReference type="AlphaFoldDB" id="A0A9Q1I6C9"/>
<protein>
    <submittedName>
        <fullName evidence="3">Uncharacterized protein</fullName>
    </submittedName>
</protein>
<keyword evidence="4" id="KW-1185">Reference proteome</keyword>
<feature type="repeat" description="WD" evidence="1">
    <location>
        <begin position="234"/>
        <end position="264"/>
    </location>
</feature>
<sequence>MASPPNMDRDEPENVVTGGDSDSDTGADSMTDSDAESDEKKHTDSNVTPLSCLPDADSHTEVSHHPESDRSTDKQPRTEGDIYIHSVLKCNCDVMVCQFNSEGTILAVGLFDGTIKVYSTDNGSLVKTLRDNEVILSPIPVTALQFFHSTQAHSHLLATYASGVVRCWYVWGQECMWDLKEVGESSGREKGQRQTLSLAVSSSGKVAATGGSDSAIHLYDLHTHQRVLTCSASAYNSREREFISGGWDNSIQFWDTRQQHSVRMLFGPHVCGDSLQIDSVTNQILSGSWRKEKPLEIFDYDSCRKLSEGPNDPKGQSRILTCHWLDQNQILAGGSQTNMLRVIDRQTLLSVSRLIGLPSAVISSCICPGGKWTGLIAASSGKQIFLLKRGCLKM</sequence>
<feature type="region of interest" description="Disordered" evidence="2">
    <location>
        <begin position="1"/>
        <end position="77"/>
    </location>
</feature>
<dbReference type="InterPro" id="IPR015943">
    <property type="entry name" value="WD40/YVTN_repeat-like_dom_sf"/>
</dbReference>
<dbReference type="Pfam" id="PF00400">
    <property type="entry name" value="WD40"/>
    <property type="match status" value="2"/>
</dbReference>
<dbReference type="SUPFAM" id="SSF50978">
    <property type="entry name" value="WD40 repeat-like"/>
    <property type="match status" value="1"/>
</dbReference>
<dbReference type="Proteomes" id="UP001152803">
    <property type="component" value="Unassembled WGS sequence"/>
</dbReference>
<feature type="compositionally biased region" description="Basic and acidic residues" evidence="2">
    <location>
        <begin position="56"/>
        <end position="77"/>
    </location>
</feature>
<feature type="compositionally biased region" description="Acidic residues" evidence="2">
    <location>
        <begin position="21"/>
        <end position="37"/>
    </location>
</feature>
<dbReference type="SMART" id="SM00320">
    <property type="entry name" value="WD40"/>
    <property type="match status" value="6"/>
</dbReference>
<dbReference type="PROSITE" id="PS50082">
    <property type="entry name" value="WD_REPEATS_2"/>
    <property type="match status" value="1"/>
</dbReference>
<evidence type="ECO:0000256" key="2">
    <source>
        <dbReference type="SAM" id="MobiDB-lite"/>
    </source>
</evidence>
<name>A0A9Q1I6C9_CONCO</name>
<dbReference type="PANTHER" id="PTHR47822:SF2">
    <property type="entry name" value="F-BOX AND WD-40 DOMAIN PROTEIN 7"/>
    <property type="match status" value="1"/>
</dbReference>
<reference evidence="3" key="1">
    <citation type="journal article" date="2023" name="Science">
        <title>Genome structures resolve the early diversification of teleost fishes.</title>
        <authorList>
            <person name="Parey E."/>
            <person name="Louis A."/>
            <person name="Montfort J."/>
            <person name="Bouchez O."/>
            <person name="Roques C."/>
            <person name="Iampietro C."/>
            <person name="Lluch J."/>
            <person name="Castinel A."/>
            <person name="Donnadieu C."/>
            <person name="Desvignes T."/>
            <person name="Floi Bucao C."/>
            <person name="Jouanno E."/>
            <person name="Wen M."/>
            <person name="Mejri S."/>
            <person name="Dirks R."/>
            <person name="Jansen H."/>
            <person name="Henkel C."/>
            <person name="Chen W.J."/>
            <person name="Zahm M."/>
            <person name="Cabau C."/>
            <person name="Klopp C."/>
            <person name="Thompson A.W."/>
            <person name="Robinson-Rechavi M."/>
            <person name="Braasch I."/>
            <person name="Lecointre G."/>
            <person name="Bobe J."/>
            <person name="Postlethwait J.H."/>
            <person name="Berthelot C."/>
            <person name="Roest Crollius H."/>
            <person name="Guiguen Y."/>
        </authorList>
    </citation>
    <scope>NUCLEOTIDE SEQUENCE</scope>
    <source>
        <strain evidence="3">Concon-B</strain>
    </source>
</reference>
<evidence type="ECO:0000313" key="4">
    <source>
        <dbReference type="Proteomes" id="UP001152803"/>
    </source>
</evidence>
<dbReference type="InterPro" id="IPR036322">
    <property type="entry name" value="WD40_repeat_dom_sf"/>
</dbReference>
<keyword evidence="1" id="KW-0853">WD repeat</keyword>
<accession>A0A9Q1I6C9</accession>
<dbReference type="InterPro" id="IPR001680">
    <property type="entry name" value="WD40_rpt"/>
</dbReference>